<dbReference type="SUPFAM" id="SSF48264">
    <property type="entry name" value="Cytochrome P450"/>
    <property type="match status" value="1"/>
</dbReference>
<dbReference type="InterPro" id="IPR017972">
    <property type="entry name" value="Cyt_P450_CS"/>
</dbReference>
<proteinExistence type="inferred from homology"/>
<evidence type="ECO:0000256" key="3">
    <source>
        <dbReference type="ARBA" id="ARBA00022617"/>
    </source>
</evidence>
<dbReference type="GO" id="GO:0016705">
    <property type="term" value="F:oxidoreductase activity, acting on paired donors, with incorporation or reduction of molecular oxygen"/>
    <property type="evidence" value="ECO:0007669"/>
    <property type="project" value="InterPro"/>
</dbReference>
<dbReference type="InterPro" id="IPR050476">
    <property type="entry name" value="Insect_CytP450_Detox"/>
</dbReference>
<dbReference type="WBParaSite" id="HCON_00141052-00001">
    <property type="protein sequence ID" value="HCON_00141052-00001"/>
    <property type="gene ID" value="HCON_00141052"/>
</dbReference>
<dbReference type="Proteomes" id="UP000025227">
    <property type="component" value="Unplaced"/>
</dbReference>
<comment type="similarity">
    <text evidence="2 9">Belongs to the cytochrome P450 family.</text>
</comment>
<dbReference type="Pfam" id="PF00067">
    <property type="entry name" value="p450"/>
    <property type="match status" value="1"/>
</dbReference>
<evidence type="ECO:0000256" key="9">
    <source>
        <dbReference type="RuleBase" id="RU000461"/>
    </source>
</evidence>
<dbReference type="PRINTS" id="PR00385">
    <property type="entry name" value="P450"/>
</dbReference>
<evidence type="ECO:0000256" key="4">
    <source>
        <dbReference type="ARBA" id="ARBA00022723"/>
    </source>
</evidence>
<protein>
    <submittedName>
        <fullName evidence="11">Cytochrome P450</fullName>
    </submittedName>
</protein>
<evidence type="ECO:0000256" key="6">
    <source>
        <dbReference type="ARBA" id="ARBA00023004"/>
    </source>
</evidence>
<evidence type="ECO:0000313" key="11">
    <source>
        <dbReference type="WBParaSite" id="HCON_00141052-00001"/>
    </source>
</evidence>
<keyword evidence="10" id="KW-1185">Reference proteome</keyword>
<dbReference type="OMA" id="CMRATKL"/>
<evidence type="ECO:0000256" key="1">
    <source>
        <dbReference type="ARBA" id="ARBA00001971"/>
    </source>
</evidence>
<feature type="binding site" description="axial binding residue" evidence="8">
    <location>
        <position position="461"/>
    </location>
    <ligand>
        <name>heme</name>
        <dbReference type="ChEBI" id="CHEBI:30413"/>
    </ligand>
    <ligandPart>
        <name>Fe</name>
        <dbReference type="ChEBI" id="CHEBI:18248"/>
    </ligandPart>
</feature>
<dbReference type="PANTHER" id="PTHR24292:SF102">
    <property type="entry name" value="CYTOCHROME P450 FAMILY-RELATED"/>
    <property type="match status" value="1"/>
</dbReference>
<sequence length="517" mass="59557">MLLLIIAVSSLLAFISYYYWQLDYWKRRGIPGPRGMIFLGNMYELTDISKPVGLVLREWTKTYGKVYGIQEGLRRTIVVSDIEMIRELFIKKFDYFYGRKSGIIGGDVEKDSRVHVFEAQGVRWKRLRAISSPAFSSGSLKKIRPTVESSVLALMEFFETEADNKAFDIFPFYKEFTMDVISRIAMGQQGSQMFKDKRKVATMDSIFRRSLRQPIFYLASMAPSLRRPLSQFFMAIAPLRKSKIPALFNVIYKTIDERIEKRAQDAAKGVVSQEHTDFIDLFLDARAEQDFDNNAEFSKLGVQVTKHLTREEIAAQCFVFLLAGFDTTATSLAFVTYLLAKNPRVQQILQEEIDQHCNSDSETINYETLSSMKYLDSVMKESLRIYPLAVIANSRRCMKSTTLGPIRVEEGEFVIADTMSLHFDRDIWGDDAEEFRPERWTELTARSSAAFLSFGLGPRQCIGMRLAHMEEKLVLVHLLRRYDIIATNDTEKELKIRGSFTFAPETVTVQLQRREHL</sequence>
<comment type="cofactor">
    <cofactor evidence="1 8">
        <name>heme</name>
        <dbReference type="ChEBI" id="CHEBI:30413"/>
    </cofactor>
</comment>
<dbReference type="PRINTS" id="PR00463">
    <property type="entry name" value="EP450I"/>
</dbReference>
<evidence type="ECO:0000313" key="10">
    <source>
        <dbReference type="Proteomes" id="UP000025227"/>
    </source>
</evidence>
<dbReference type="GO" id="GO:0004497">
    <property type="term" value="F:monooxygenase activity"/>
    <property type="evidence" value="ECO:0007669"/>
    <property type="project" value="UniProtKB-KW"/>
</dbReference>
<keyword evidence="5 9" id="KW-0560">Oxidoreductase</keyword>
<dbReference type="InterPro" id="IPR036396">
    <property type="entry name" value="Cyt_P450_sf"/>
</dbReference>
<name>A0A7I4YVW6_HAECO</name>
<dbReference type="PROSITE" id="PS00086">
    <property type="entry name" value="CYTOCHROME_P450"/>
    <property type="match status" value="1"/>
</dbReference>
<dbReference type="InterPro" id="IPR001128">
    <property type="entry name" value="Cyt_P450"/>
</dbReference>
<dbReference type="AlphaFoldDB" id="A0A7I4YVW6"/>
<dbReference type="GO" id="GO:0005506">
    <property type="term" value="F:iron ion binding"/>
    <property type="evidence" value="ECO:0007669"/>
    <property type="project" value="InterPro"/>
</dbReference>
<keyword evidence="6 8" id="KW-0408">Iron</keyword>
<dbReference type="FunFam" id="1.10.630.10:FF:000182">
    <property type="entry name" value="Cytochrome P450 3A4"/>
    <property type="match status" value="1"/>
</dbReference>
<keyword evidence="3 8" id="KW-0349">Heme</keyword>
<dbReference type="CDD" id="cd11055">
    <property type="entry name" value="CYP3A-like"/>
    <property type="match status" value="1"/>
</dbReference>
<evidence type="ECO:0000256" key="8">
    <source>
        <dbReference type="PIRSR" id="PIRSR602401-1"/>
    </source>
</evidence>
<keyword evidence="4 8" id="KW-0479">Metal-binding</keyword>
<dbReference type="InterPro" id="IPR002401">
    <property type="entry name" value="Cyt_P450_E_grp-I"/>
</dbReference>
<dbReference type="OrthoDB" id="2789670at2759"/>
<organism evidence="10 11">
    <name type="scientific">Haemonchus contortus</name>
    <name type="common">Barber pole worm</name>
    <dbReference type="NCBI Taxonomy" id="6289"/>
    <lineage>
        <taxon>Eukaryota</taxon>
        <taxon>Metazoa</taxon>
        <taxon>Ecdysozoa</taxon>
        <taxon>Nematoda</taxon>
        <taxon>Chromadorea</taxon>
        <taxon>Rhabditida</taxon>
        <taxon>Rhabditina</taxon>
        <taxon>Rhabditomorpha</taxon>
        <taxon>Strongyloidea</taxon>
        <taxon>Trichostrongylidae</taxon>
        <taxon>Haemonchus</taxon>
    </lineage>
</organism>
<dbReference type="Gene3D" id="1.10.630.10">
    <property type="entry name" value="Cytochrome P450"/>
    <property type="match status" value="1"/>
</dbReference>
<dbReference type="PANTHER" id="PTHR24292">
    <property type="entry name" value="CYTOCHROME P450"/>
    <property type="match status" value="1"/>
</dbReference>
<evidence type="ECO:0000256" key="2">
    <source>
        <dbReference type="ARBA" id="ARBA00010617"/>
    </source>
</evidence>
<reference evidence="11" key="1">
    <citation type="submission" date="2020-12" db="UniProtKB">
        <authorList>
            <consortium name="WormBaseParasite"/>
        </authorList>
    </citation>
    <scope>IDENTIFICATION</scope>
    <source>
        <strain evidence="11">MHco3</strain>
    </source>
</reference>
<evidence type="ECO:0000256" key="7">
    <source>
        <dbReference type="ARBA" id="ARBA00023033"/>
    </source>
</evidence>
<keyword evidence="7 9" id="KW-0503">Monooxygenase</keyword>
<dbReference type="GO" id="GO:0020037">
    <property type="term" value="F:heme binding"/>
    <property type="evidence" value="ECO:0007669"/>
    <property type="project" value="InterPro"/>
</dbReference>
<evidence type="ECO:0000256" key="5">
    <source>
        <dbReference type="ARBA" id="ARBA00023002"/>
    </source>
</evidence>
<accession>A0A7I4YVW6</accession>